<sequence>MVSLINTFPLEEVYQDNYCRVCSIYTCFAVYQYYHQLPQTREFLIPPMKVVLALAHGWASRGIPAFYWLEVKEGEFLPSEDITWVREDVFPQLVDAGIHYVAYVSKNNLFRNFSHESIINPEQSQSLSLRIFQESRDAMQWLEELRRT</sequence>
<protein>
    <recommendedName>
        <fullName evidence="2">STAS/SEC14 domain-containing protein</fullName>
    </recommendedName>
</protein>
<name>A0AA49GLX0_9BACT</name>
<evidence type="ECO:0008006" key="2">
    <source>
        <dbReference type="Google" id="ProtNLM"/>
    </source>
</evidence>
<organism evidence="1">
    <name type="scientific">Roseihalotalea indica</name>
    <dbReference type="NCBI Taxonomy" id="2867963"/>
    <lineage>
        <taxon>Bacteria</taxon>
        <taxon>Pseudomonadati</taxon>
        <taxon>Bacteroidota</taxon>
        <taxon>Cytophagia</taxon>
        <taxon>Cytophagales</taxon>
        <taxon>Catalimonadaceae</taxon>
        <taxon>Roseihalotalea</taxon>
    </lineage>
</organism>
<reference evidence="1" key="1">
    <citation type="journal article" date="2023" name="Comput. Struct. Biotechnol. J.">
        <title>Discovery of a novel marine Bacteroidetes with a rich repertoire of carbohydrate-active enzymes.</title>
        <authorList>
            <person name="Chen B."/>
            <person name="Liu G."/>
            <person name="Chen Q."/>
            <person name="Wang H."/>
            <person name="Liu L."/>
            <person name="Tang K."/>
        </authorList>
    </citation>
    <scope>NUCLEOTIDE SEQUENCE</scope>
    <source>
        <strain evidence="1">TK19036</strain>
    </source>
</reference>
<gene>
    <name evidence="1" type="ORF">K4G66_27770</name>
</gene>
<proteinExistence type="predicted"/>
<reference evidence="1" key="2">
    <citation type="journal article" date="2024" name="Antonie Van Leeuwenhoek">
        <title>Roseihalotalea indica gen. nov., sp. nov., a halophilic Bacteroidetes from mesopelagic Southwest Indian Ocean with higher carbohydrate metabolic potential.</title>
        <authorList>
            <person name="Chen B."/>
            <person name="Zhang M."/>
            <person name="Lin D."/>
            <person name="Ye J."/>
            <person name="Tang K."/>
        </authorList>
    </citation>
    <scope>NUCLEOTIDE SEQUENCE</scope>
    <source>
        <strain evidence="1">TK19036</strain>
    </source>
</reference>
<dbReference type="EMBL" id="CP120682">
    <property type="protein sequence ID" value="WKN36169.1"/>
    <property type="molecule type" value="Genomic_DNA"/>
</dbReference>
<dbReference type="AlphaFoldDB" id="A0AA49GLX0"/>
<accession>A0AA49GLX0</accession>
<evidence type="ECO:0000313" key="1">
    <source>
        <dbReference type="EMBL" id="WKN36169.1"/>
    </source>
</evidence>